<organism evidence="3 4">
    <name type="scientific">Anaeromassilibacillus senegalensis</name>
    <dbReference type="NCBI Taxonomy" id="1673717"/>
    <lineage>
        <taxon>Bacteria</taxon>
        <taxon>Bacillati</taxon>
        <taxon>Bacillota</taxon>
        <taxon>Clostridia</taxon>
        <taxon>Eubacteriales</taxon>
        <taxon>Acutalibacteraceae</taxon>
        <taxon>Anaeromassilibacillus</taxon>
    </lineage>
</organism>
<dbReference type="Pfam" id="PF01882">
    <property type="entry name" value="DUF58"/>
    <property type="match status" value="1"/>
</dbReference>
<dbReference type="InterPro" id="IPR002881">
    <property type="entry name" value="DUF58"/>
</dbReference>
<gene>
    <name evidence="3" type="ORF">L0P57_06615</name>
</gene>
<evidence type="ECO:0000256" key="1">
    <source>
        <dbReference type="SAM" id="Phobius"/>
    </source>
</evidence>
<keyword evidence="1" id="KW-0472">Membrane</keyword>
<feature type="transmembrane region" description="Helical" evidence="1">
    <location>
        <begin position="5"/>
        <end position="22"/>
    </location>
</feature>
<proteinExistence type="predicted"/>
<dbReference type="RefSeq" id="WP_087234802.1">
    <property type="nucleotide sequence ID" value="NZ_JAKNHQ010000007.1"/>
</dbReference>
<feature type="domain" description="DUF58" evidence="2">
    <location>
        <begin position="196"/>
        <end position="240"/>
    </location>
</feature>
<accession>A0ABS9MJH5</accession>
<evidence type="ECO:0000313" key="4">
    <source>
        <dbReference type="Proteomes" id="UP001298681"/>
    </source>
</evidence>
<dbReference type="Proteomes" id="UP001298681">
    <property type="component" value="Unassembled WGS sequence"/>
</dbReference>
<sequence>MLRCRIVYLIALVGAVLFFIFFNGYLSFFVLVFALLLPLLSLLLSLPGMCGVRAHVELPLAAVPRNNPFPIQLVVENRTFFPMARTRLRLRYSNPFSGDETTETAFLPALHGKQRVDREGISQHCGKLIIVLEEIRCYDFLGLFTCRHKTSSPNELFILPDLEPLELPLEPSAAPDPESDTFSKVKPGDDPSEIFDVRPYREGDRLRSIHWKLSSRTGELMVKEFSLPVCSSALVTMDLFGDIYALDLVLDKLVALCQFLLENGLEHDVEWYDPDAVQLRQIHLSGMDDLYVVLNQLLAHPAPKEGLPIPECRARLGDTKEYPYLFYITPQRIEELVSGTVWEETL</sequence>
<evidence type="ECO:0000259" key="2">
    <source>
        <dbReference type="Pfam" id="PF01882"/>
    </source>
</evidence>
<name>A0ABS9MJH5_9FIRM</name>
<keyword evidence="1" id="KW-0812">Transmembrane</keyword>
<evidence type="ECO:0000313" key="3">
    <source>
        <dbReference type="EMBL" id="MCG4610604.1"/>
    </source>
</evidence>
<dbReference type="PANTHER" id="PTHR34351">
    <property type="entry name" value="SLR1927 PROTEIN-RELATED"/>
    <property type="match status" value="1"/>
</dbReference>
<comment type="caution">
    <text evidence="3">The sequence shown here is derived from an EMBL/GenBank/DDBJ whole genome shotgun (WGS) entry which is preliminary data.</text>
</comment>
<reference evidence="3 4" key="1">
    <citation type="submission" date="2022-01" db="EMBL/GenBank/DDBJ databases">
        <title>Collection of gut derived symbiotic bacterial strains cultured from healthy donors.</title>
        <authorList>
            <person name="Lin H."/>
            <person name="Kohout C."/>
            <person name="Waligurski E."/>
            <person name="Pamer E.G."/>
        </authorList>
    </citation>
    <scope>NUCLEOTIDE SEQUENCE [LARGE SCALE GENOMIC DNA]</scope>
    <source>
        <strain evidence="3 4">DFI.7.58</strain>
    </source>
</reference>
<keyword evidence="4" id="KW-1185">Reference proteome</keyword>
<dbReference type="EMBL" id="JAKNHQ010000007">
    <property type="protein sequence ID" value="MCG4610604.1"/>
    <property type="molecule type" value="Genomic_DNA"/>
</dbReference>
<keyword evidence="1" id="KW-1133">Transmembrane helix</keyword>
<dbReference type="PANTHER" id="PTHR34351:SF2">
    <property type="entry name" value="DUF58 DOMAIN-CONTAINING PROTEIN"/>
    <property type="match status" value="1"/>
</dbReference>
<protein>
    <submittedName>
        <fullName evidence="3">DUF58 domain-containing protein</fullName>
    </submittedName>
</protein>